<name>A0A146KHV2_9EUKA</name>
<feature type="non-terminal residue" evidence="1">
    <location>
        <position position="1"/>
    </location>
</feature>
<dbReference type="Pfam" id="PF13306">
    <property type="entry name" value="LRR_5"/>
    <property type="match status" value="2"/>
</dbReference>
<proteinExistence type="predicted"/>
<dbReference type="Gene3D" id="3.80.10.10">
    <property type="entry name" value="Ribonuclease Inhibitor"/>
    <property type="match status" value="1"/>
</dbReference>
<protein>
    <submittedName>
        <fullName evidence="1">Leucine rich repeats-containing protein</fullName>
    </submittedName>
</protein>
<gene>
    <name evidence="1" type="ORF">TPC1_11907</name>
</gene>
<feature type="non-terminal residue" evidence="1">
    <location>
        <position position="133"/>
    </location>
</feature>
<dbReference type="InterPro" id="IPR026906">
    <property type="entry name" value="LRR_5"/>
</dbReference>
<evidence type="ECO:0000313" key="1">
    <source>
        <dbReference type="EMBL" id="JAP95185.1"/>
    </source>
</evidence>
<organism evidence="1">
    <name type="scientific">Trepomonas sp. PC1</name>
    <dbReference type="NCBI Taxonomy" id="1076344"/>
    <lineage>
        <taxon>Eukaryota</taxon>
        <taxon>Metamonada</taxon>
        <taxon>Diplomonadida</taxon>
        <taxon>Hexamitidae</taxon>
        <taxon>Hexamitinae</taxon>
        <taxon>Trepomonas</taxon>
    </lineage>
</organism>
<dbReference type="AlphaFoldDB" id="A0A146KHV2"/>
<dbReference type="EMBL" id="GDID01001421">
    <property type="protein sequence ID" value="JAP95185.1"/>
    <property type="molecule type" value="Transcribed_RNA"/>
</dbReference>
<accession>A0A146KHV2</accession>
<sequence length="133" mass="15388">QVNKVKELPQQCFLMCESLQRFTAKQVAKMDQSAFEKCKSLVFVDMPLVENEALSQQIQVNQKKPTILQDYNPVLIACLSMPMVQLFKIHSMLREVPASAFKNATNIQHAEFPNAAKVGRYAFSRCYQLRWFR</sequence>
<dbReference type="InterPro" id="IPR032675">
    <property type="entry name" value="LRR_dom_sf"/>
</dbReference>
<reference evidence="1" key="1">
    <citation type="submission" date="2015-07" db="EMBL/GenBank/DDBJ databases">
        <title>Adaptation to a free-living lifestyle via gene acquisitions in the diplomonad Trepomonas sp. PC1.</title>
        <authorList>
            <person name="Xu F."/>
            <person name="Jerlstrom-Hultqvist J."/>
            <person name="Kolisko M."/>
            <person name="Simpson A.G.B."/>
            <person name="Roger A.J."/>
            <person name="Svard S.G."/>
            <person name="Andersson J.O."/>
        </authorList>
    </citation>
    <scope>NUCLEOTIDE SEQUENCE</scope>
    <source>
        <strain evidence="1">PC1</strain>
    </source>
</reference>